<dbReference type="InterPro" id="IPR051556">
    <property type="entry name" value="N-term/lysine_N-AcTrnsfr"/>
</dbReference>
<dbReference type="CDD" id="cd04301">
    <property type="entry name" value="NAT_SF"/>
    <property type="match status" value="1"/>
</dbReference>
<reference evidence="2 3" key="1">
    <citation type="journal article" date="2024" name="Nat. Commun.">
        <title>Phylogenomics reveals the evolutionary origins of lichenization in chlorophyte algae.</title>
        <authorList>
            <person name="Puginier C."/>
            <person name="Libourel C."/>
            <person name="Otte J."/>
            <person name="Skaloud P."/>
            <person name="Haon M."/>
            <person name="Grisel S."/>
            <person name="Petersen M."/>
            <person name="Berrin J.G."/>
            <person name="Delaux P.M."/>
            <person name="Dal Grande F."/>
            <person name="Keller J."/>
        </authorList>
    </citation>
    <scope>NUCLEOTIDE SEQUENCE [LARGE SCALE GENOMIC DNA]</scope>
    <source>
        <strain evidence="2 3">SAG 2036</strain>
    </source>
</reference>
<dbReference type="AlphaFoldDB" id="A0AAW1PAM7"/>
<dbReference type="EMBL" id="JALJOQ010000037">
    <property type="protein sequence ID" value="KAK9806526.1"/>
    <property type="molecule type" value="Genomic_DNA"/>
</dbReference>
<feature type="domain" description="N-acetyltransferase" evidence="1">
    <location>
        <begin position="93"/>
        <end position="268"/>
    </location>
</feature>
<accession>A0AAW1PAM7</accession>
<name>A0AAW1PAM7_9CHLO</name>
<evidence type="ECO:0000259" key="1">
    <source>
        <dbReference type="PROSITE" id="PS51186"/>
    </source>
</evidence>
<proteinExistence type="predicted"/>
<evidence type="ECO:0000313" key="3">
    <source>
        <dbReference type="Proteomes" id="UP001465755"/>
    </source>
</evidence>
<dbReference type="Proteomes" id="UP001465755">
    <property type="component" value="Unassembled WGS sequence"/>
</dbReference>
<comment type="caution">
    <text evidence="2">The sequence shown here is derived from an EMBL/GenBank/DDBJ whole genome shotgun (WGS) entry which is preliminary data.</text>
</comment>
<evidence type="ECO:0000313" key="2">
    <source>
        <dbReference type="EMBL" id="KAK9806526.1"/>
    </source>
</evidence>
<protein>
    <recommendedName>
        <fullName evidence="1">N-acetyltransferase domain-containing protein</fullName>
    </recommendedName>
</protein>
<dbReference type="Gene3D" id="3.40.630.30">
    <property type="match status" value="1"/>
</dbReference>
<keyword evidence="3" id="KW-1185">Reference proteome</keyword>
<dbReference type="InterPro" id="IPR016181">
    <property type="entry name" value="Acyl_CoA_acyltransferase"/>
</dbReference>
<dbReference type="PANTHER" id="PTHR42919:SF20">
    <property type="entry name" value="GCN5-RELATED N-ACETYLTRANSFERASE 10, CHLOROPLASTIC"/>
    <property type="match status" value="1"/>
</dbReference>
<organism evidence="2 3">
    <name type="scientific">Symbiochloris irregularis</name>
    <dbReference type="NCBI Taxonomy" id="706552"/>
    <lineage>
        <taxon>Eukaryota</taxon>
        <taxon>Viridiplantae</taxon>
        <taxon>Chlorophyta</taxon>
        <taxon>core chlorophytes</taxon>
        <taxon>Trebouxiophyceae</taxon>
        <taxon>Trebouxiales</taxon>
        <taxon>Trebouxiaceae</taxon>
        <taxon>Symbiochloris</taxon>
    </lineage>
</organism>
<dbReference type="PROSITE" id="PS51257">
    <property type="entry name" value="PROKAR_LIPOPROTEIN"/>
    <property type="match status" value="1"/>
</dbReference>
<sequence length="300" mass="33238">MLLLRTCSSRTFTSSPITYQTTIWTHHSSLQSCRGSARAEVTSRRAQRKLATRLRARAQQALQEPTRRQPAPKPIRDWVSRDGRWRVRLIRNDEIKEAALIQAEAFFKPKGIAPLDRLLLRAFQGEVWQLLKNKLSVAPADGYCCLVAEDAVRPAGVLGTVEVSLQSEQEELSALRSKGLEDQGYAYLTSIAVSTPWRRRGIASALLSAAERVAGRWHQNWVLLHAYDSDAASVGVYSRCGYAKLRVDPAWVGMLGGRQRVLMAKNATMAPPSNGLPVSAAISSISPGLMRIFQSQTPDM</sequence>
<dbReference type="Pfam" id="PF00583">
    <property type="entry name" value="Acetyltransf_1"/>
    <property type="match status" value="1"/>
</dbReference>
<dbReference type="InterPro" id="IPR000182">
    <property type="entry name" value="GNAT_dom"/>
</dbReference>
<dbReference type="GO" id="GO:0008080">
    <property type="term" value="F:N-acetyltransferase activity"/>
    <property type="evidence" value="ECO:0007669"/>
    <property type="project" value="TreeGrafter"/>
</dbReference>
<dbReference type="PANTHER" id="PTHR42919">
    <property type="entry name" value="N-ALPHA-ACETYLTRANSFERASE"/>
    <property type="match status" value="1"/>
</dbReference>
<gene>
    <name evidence="2" type="ORF">WJX73_007064</name>
</gene>
<dbReference type="GO" id="GO:0007064">
    <property type="term" value="P:mitotic sister chromatid cohesion"/>
    <property type="evidence" value="ECO:0007669"/>
    <property type="project" value="TreeGrafter"/>
</dbReference>
<dbReference type="SUPFAM" id="SSF55729">
    <property type="entry name" value="Acyl-CoA N-acyltransferases (Nat)"/>
    <property type="match status" value="1"/>
</dbReference>
<dbReference type="GO" id="GO:0031415">
    <property type="term" value="C:NatA complex"/>
    <property type="evidence" value="ECO:0007669"/>
    <property type="project" value="TreeGrafter"/>
</dbReference>
<dbReference type="PROSITE" id="PS51186">
    <property type="entry name" value="GNAT"/>
    <property type="match status" value="1"/>
</dbReference>